<evidence type="ECO:0000313" key="3">
    <source>
        <dbReference type="Proteomes" id="UP000051863"/>
    </source>
</evidence>
<proteinExistence type="predicted"/>
<name>A0A0R0C7T6_9GAMM</name>
<evidence type="ECO:0000256" key="1">
    <source>
        <dbReference type="SAM" id="Phobius"/>
    </source>
</evidence>
<feature type="transmembrane region" description="Helical" evidence="1">
    <location>
        <begin position="24"/>
        <end position="44"/>
    </location>
</feature>
<keyword evidence="1" id="KW-0812">Transmembrane</keyword>
<feature type="transmembrane region" description="Helical" evidence="1">
    <location>
        <begin position="130"/>
        <end position="149"/>
    </location>
</feature>
<evidence type="ECO:0000313" key="2">
    <source>
        <dbReference type="EMBL" id="KRG65291.1"/>
    </source>
</evidence>
<dbReference type="PATRIC" id="fig|405446.3.peg.2935"/>
<protein>
    <recommendedName>
        <fullName evidence="4">Transmembrane protein</fullName>
    </recommendedName>
</protein>
<keyword evidence="1" id="KW-0472">Membrane</keyword>
<dbReference type="EMBL" id="LDJJ01000056">
    <property type="protein sequence ID" value="KRG65291.1"/>
    <property type="molecule type" value="Genomic_DNA"/>
</dbReference>
<feature type="transmembrane region" description="Helical" evidence="1">
    <location>
        <begin position="179"/>
        <end position="200"/>
    </location>
</feature>
<reference evidence="2 3" key="1">
    <citation type="submission" date="2015-05" db="EMBL/GenBank/DDBJ databases">
        <title>Genome sequencing and analysis of members of genus Stenotrophomonas.</title>
        <authorList>
            <person name="Patil P.P."/>
            <person name="Midha S."/>
            <person name="Patil P.B."/>
        </authorList>
    </citation>
    <scope>NUCLEOTIDE SEQUENCE [LARGE SCALE GENOMIC DNA]</scope>
    <source>
        <strain evidence="2 3">DSM 18941</strain>
    </source>
</reference>
<sequence length="286" mass="31215">MVFICYSMRSQLPLFTRAMRDIEWWKVAAAVLAAVPMYLVKAIYHIRLLERFSGVKMARGKAVTVYLQAQVVRYLPGKVWGLLYQSGRMAAAIQPGVVVAANLWQMLITNVLALGVVGGLLLWGNHSPGWLLLAVGSIVLVELLHRWPIVESFGLGLVVRIFPKLGVTLPQGRLLPMRWTGTAMLCAEWIFFFLAFMILLNGKQTVADAIILGAWYGGASIVALAAFVVPAGIAVREAIFVAAPSVVDLDAAYLMLVAALARVVFFGAEIVAALAATFFGAFRRHE</sequence>
<organism evidence="2 3">
    <name type="scientific">Stenotrophomonas terrae</name>
    <dbReference type="NCBI Taxonomy" id="405446"/>
    <lineage>
        <taxon>Bacteria</taxon>
        <taxon>Pseudomonadati</taxon>
        <taxon>Pseudomonadota</taxon>
        <taxon>Gammaproteobacteria</taxon>
        <taxon>Lysobacterales</taxon>
        <taxon>Lysobacteraceae</taxon>
        <taxon>Stenotrophomonas</taxon>
    </lineage>
</organism>
<accession>A0A0R0C7T6</accession>
<feature type="transmembrane region" description="Helical" evidence="1">
    <location>
        <begin position="103"/>
        <end position="123"/>
    </location>
</feature>
<dbReference type="AlphaFoldDB" id="A0A0R0C7T6"/>
<feature type="transmembrane region" description="Helical" evidence="1">
    <location>
        <begin position="212"/>
        <end position="233"/>
    </location>
</feature>
<comment type="caution">
    <text evidence="2">The sequence shown here is derived from an EMBL/GenBank/DDBJ whole genome shotgun (WGS) entry which is preliminary data.</text>
</comment>
<keyword evidence="3" id="KW-1185">Reference proteome</keyword>
<feature type="transmembrane region" description="Helical" evidence="1">
    <location>
        <begin position="253"/>
        <end position="282"/>
    </location>
</feature>
<evidence type="ECO:0008006" key="4">
    <source>
        <dbReference type="Google" id="ProtNLM"/>
    </source>
</evidence>
<gene>
    <name evidence="2" type="ORF">ABB27_15885</name>
</gene>
<keyword evidence="1" id="KW-1133">Transmembrane helix</keyword>
<dbReference type="Proteomes" id="UP000051863">
    <property type="component" value="Unassembled WGS sequence"/>
</dbReference>